<feature type="domain" description="PLAT" evidence="3">
    <location>
        <begin position="21"/>
        <end position="114"/>
    </location>
</feature>
<dbReference type="InterPro" id="IPR036392">
    <property type="entry name" value="PLAT/LH2_dom_sf"/>
</dbReference>
<feature type="non-terminal residue" evidence="4">
    <location>
        <position position="1"/>
    </location>
</feature>
<dbReference type="EMBL" id="JBDFQZ010000013">
    <property type="protein sequence ID" value="KAK9669624.1"/>
    <property type="molecule type" value="Genomic_DNA"/>
</dbReference>
<proteinExistence type="predicted"/>
<evidence type="ECO:0000259" key="3">
    <source>
        <dbReference type="PROSITE" id="PS50095"/>
    </source>
</evidence>
<dbReference type="SUPFAM" id="SSF49723">
    <property type="entry name" value="Lipase/lipooxygenase domain (PLAT/LH2 domain)"/>
    <property type="match status" value="1"/>
</dbReference>
<dbReference type="PROSITE" id="PS50095">
    <property type="entry name" value="PLAT"/>
    <property type="match status" value="1"/>
</dbReference>
<evidence type="ECO:0000313" key="5">
    <source>
        <dbReference type="Proteomes" id="UP001443914"/>
    </source>
</evidence>
<dbReference type="PANTHER" id="PTHR31718">
    <property type="entry name" value="PLAT DOMAIN-CONTAINING PROTEIN"/>
    <property type="match status" value="1"/>
</dbReference>
<keyword evidence="2" id="KW-0732">Signal</keyword>
<gene>
    <name evidence="4" type="ORF">RND81_13G144600</name>
</gene>
<dbReference type="Gene3D" id="2.60.60.20">
    <property type="entry name" value="PLAT/LH2 domain"/>
    <property type="match status" value="1"/>
</dbReference>
<organism evidence="4 5">
    <name type="scientific">Saponaria officinalis</name>
    <name type="common">Common soapwort</name>
    <name type="synonym">Lychnis saponaria</name>
    <dbReference type="NCBI Taxonomy" id="3572"/>
    <lineage>
        <taxon>Eukaryota</taxon>
        <taxon>Viridiplantae</taxon>
        <taxon>Streptophyta</taxon>
        <taxon>Embryophyta</taxon>
        <taxon>Tracheophyta</taxon>
        <taxon>Spermatophyta</taxon>
        <taxon>Magnoliopsida</taxon>
        <taxon>eudicotyledons</taxon>
        <taxon>Gunneridae</taxon>
        <taxon>Pentapetalae</taxon>
        <taxon>Caryophyllales</taxon>
        <taxon>Caryophyllaceae</taxon>
        <taxon>Caryophylleae</taxon>
        <taxon>Saponaria</taxon>
    </lineage>
</organism>
<dbReference type="Proteomes" id="UP001443914">
    <property type="component" value="Unassembled WGS sequence"/>
</dbReference>
<name>A0AAW1H3C1_SAPOF</name>
<sequence>PFTCLTLLLALALVAYSSEDCVQVIRLKTGDVLGAGTDIQVSLNLYDAEVNRVGESNLWSKGMMGFAYDYFESGNLDYFSFKSNNCLSSPVCKIELAHDNSGFRSGWYVSYLAI</sequence>
<dbReference type="Pfam" id="PF01477">
    <property type="entry name" value="PLAT"/>
    <property type="match status" value="1"/>
</dbReference>
<dbReference type="AlphaFoldDB" id="A0AAW1H3C1"/>
<evidence type="ECO:0000256" key="1">
    <source>
        <dbReference type="PROSITE-ProRule" id="PRU00152"/>
    </source>
</evidence>
<protein>
    <recommendedName>
        <fullName evidence="3">PLAT domain-containing protein</fullName>
    </recommendedName>
</protein>
<evidence type="ECO:0000256" key="2">
    <source>
        <dbReference type="SAM" id="SignalP"/>
    </source>
</evidence>
<reference evidence="4" key="1">
    <citation type="submission" date="2024-03" db="EMBL/GenBank/DDBJ databases">
        <title>WGS assembly of Saponaria officinalis var. Norfolk2.</title>
        <authorList>
            <person name="Jenkins J."/>
            <person name="Shu S."/>
            <person name="Grimwood J."/>
            <person name="Barry K."/>
            <person name="Goodstein D."/>
            <person name="Schmutz J."/>
            <person name="Leebens-Mack J."/>
            <person name="Osbourn A."/>
        </authorList>
    </citation>
    <scope>NUCLEOTIDE SEQUENCE [LARGE SCALE GENOMIC DNA]</scope>
    <source>
        <strain evidence="4">JIC</strain>
    </source>
</reference>
<dbReference type="InterPro" id="IPR001024">
    <property type="entry name" value="PLAT/LH2_dom"/>
</dbReference>
<feature type="chain" id="PRO_5043508734" description="PLAT domain-containing protein" evidence="2">
    <location>
        <begin position="18"/>
        <end position="114"/>
    </location>
</feature>
<accession>A0AAW1H3C1</accession>
<comment type="caution">
    <text evidence="1">Lacks conserved residue(s) required for the propagation of feature annotation.</text>
</comment>
<evidence type="ECO:0000313" key="4">
    <source>
        <dbReference type="EMBL" id="KAK9669624.1"/>
    </source>
</evidence>
<dbReference type="PANTHER" id="PTHR31718:SF0">
    <property type="entry name" value="PLAT DOMAIN-CONTAINING PROTEIN 2"/>
    <property type="match status" value="1"/>
</dbReference>
<feature type="signal peptide" evidence="2">
    <location>
        <begin position="1"/>
        <end position="17"/>
    </location>
</feature>
<comment type="caution">
    <text evidence="4">The sequence shown here is derived from an EMBL/GenBank/DDBJ whole genome shotgun (WGS) entry which is preliminary data.</text>
</comment>
<keyword evidence="5" id="KW-1185">Reference proteome</keyword>